<dbReference type="KEGG" id="uli:ETAA1_23130"/>
<dbReference type="Proteomes" id="UP000319576">
    <property type="component" value="Chromosome"/>
</dbReference>
<dbReference type="RefSeq" id="WP_145237776.1">
    <property type="nucleotide sequence ID" value="NZ_CP036273.1"/>
</dbReference>
<dbReference type="EMBL" id="CP036273">
    <property type="protein sequence ID" value="QDU20361.1"/>
    <property type="molecule type" value="Genomic_DNA"/>
</dbReference>
<dbReference type="CDD" id="cd00200">
    <property type="entry name" value="WD40"/>
    <property type="match status" value="1"/>
</dbReference>
<keyword evidence="6" id="KW-0808">Transferase</keyword>
<feature type="region of interest" description="Disordered" evidence="4">
    <location>
        <begin position="1"/>
        <end position="56"/>
    </location>
</feature>
<evidence type="ECO:0000256" key="1">
    <source>
        <dbReference type="ARBA" id="ARBA00022574"/>
    </source>
</evidence>
<dbReference type="SUPFAM" id="SSF50978">
    <property type="entry name" value="WD40 repeat-like"/>
    <property type="match status" value="1"/>
</dbReference>
<evidence type="ECO:0000259" key="5">
    <source>
        <dbReference type="PROSITE" id="PS50011"/>
    </source>
</evidence>
<evidence type="ECO:0000313" key="7">
    <source>
        <dbReference type="Proteomes" id="UP000319576"/>
    </source>
</evidence>
<dbReference type="GO" id="GO:0004674">
    <property type="term" value="F:protein serine/threonine kinase activity"/>
    <property type="evidence" value="ECO:0007669"/>
    <property type="project" value="UniProtKB-EC"/>
</dbReference>
<evidence type="ECO:0000313" key="6">
    <source>
        <dbReference type="EMBL" id="QDU20361.1"/>
    </source>
</evidence>
<accession>A0A517XS74</accession>
<dbReference type="PANTHER" id="PTHR19848:SF8">
    <property type="entry name" value="F-BOX AND WD REPEAT DOMAIN CONTAINING 7"/>
    <property type="match status" value="1"/>
</dbReference>
<organism evidence="6 7">
    <name type="scientific">Urbifossiella limnaea</name>
    <dbReference type="NCBI Taxonomy" id="2528023"/>
    <lineage>
        <taxon>Bacteria</taxon>
        <taxon>Pseudomonadati</taxon>
        <taxon>Planctomycetota</taxon>
        <taxon>Planctomycetia</taxon>
        <taxon>Gemmatales</taxon>
        <taxon>Gemmataceae</taxon>
        <taxon>Urbifossiella</taxon>
    </lineage>
</organism>
<dbReference type="Gene3D" id="3.30.200.20">
    <property type="entry name" value="Phosphorylase Kinase, domain 1"/>
    <property type="match status" value="1"/>
</dbReference>
<evidence type="ECO:0000256" key="3">
    <source>
        <dbReference type="PROSITE-ProRule" id="PRU00221"/>
    </source>
</evidence>
<keyword evidence="7" id="KW-1185">Reference proteome</keyword>
<dbReference type="OrthoDB" id="4336591at2"/>
<dbReference type="PRINTS" id="PR00320">
    <property type="entry name" value="GPROTEINBRPT"/>
</dbReference>
<feature type="repeat" description="WD" evidence="3">
    <location>
        <begin position="390"/>
        <end position="431"/>
    </location>
</feature>
<dbReference type="PROSITE" id="PS50082">
    <property type="entry name" value="WD_REPEATS_2"/>
    <property type="match status" value="5"/>
</dbReference>
<dbReference type="SMART" id="SM00320">
    <property type="entry name" value="WD40"/>
    <property type="match status" value="6"/>
</dbReference>
<dbReference type="PANTHER" id="PTHR19848">
    <property type="entry name" value="WD40 REPEAT PROTEIN"/>
    <property type="match status" value="1"/>
</dbReference>
<dbReference type="SMART" id="SM00220">
    <property type="entry name" value="S_TKc"/>
    <property type="match status" value="1"/>
</dbReference>
<dbReference type="InterPro" id="IPR000719">
    <property type="entry name" value="Prot_kinase_dom"/>
</dbReference>
<keyword evidence="6" id="KW-0418">Kinase</keyword>
<dbReference type="InterPro" id="IPR015943">
    <property type="entry name" value="WD40/YVTN_repeat-like_dom_sf"/>
</dbReference>
<dbReference type="CDD" id="cd14014">
    <property type="entry name" value="STKc_PknB_like"/>
    <property type="match status" value="1"/>
</dbReference>
<feature type="repeat" description="WD" evidence="3">
    <location>
        <begin position="642"/>
        <end position="676"/>
    </location>
</feature>
<proteinExistence type="predicted"/>
<dbReference type="PROSITE" id="PS50011">
    <property type="entry name" value="PROTEIN_KINASE_DOM"/>
    <property type="match status" value="1"/>
</dbReference>
<dbReference type="PROSITE" id="PS00108">
    <property type="entry name" value="PROTEIN_KINASE_ST"/>
    <property type="match status" value="1"/>
</dbReference>
<dbReference type="InterPro" id="IPR001680">
    <property type="entry name" value="WD40_rpt"/>
</dbReference>
<evidence type="ECO:0000256" key="2">
    <source>
        <dbReference type="ARBA" id="ARBA00022737"/>
    </source>
</evidence>
<dbReference type="Pfam" id="PF00069">
    <property type="entry name" value="Pkinase"/>
    <property type="match status" value="1"/>
</dbReference>
<feature type="repeat" description="WD" evidence="3">
    <location>
        <begin position="522"/>
        <end position="563"/>
    </location>
</feature>
<evidence type="ECO:0000256" key="4">
    <source>
        <dbReference type="SAM" id="MobiDB-lite"/>
    </source>
</evidence>
<feature type="repeat" description="WD" evidence="3">
    <location>
        <begin position="479"/>
        <end position="511"/>
    </location>
</feature>
<feature type="domain" description="Protein kinase" evidence="5">
    <location>
        <begin position="75"/>
        <end position="366"/>
    </location>
</feature>
<dbReference type="GO" id="GO:0005524">
    <property type="term" value="F:ATP binding"/>
    <property type="evidence" value="ECO:0007669"/>
    <property type="project" value="InterPro"/>
</dbReference>
<dbReference type="InterPro" id="IPR020472">
    <property type="entry name" value="WD40_PAC1"/>
</dbReference>
<keyword evidence="2" id="KW-0677">Repeat</keyword>
<dbReference type="Gene3D" id="1.10.510.10">
    <property type="entry name" value="Transferase(Phosphotransferase) domain 1"/>
    <property type="match status" value="1"/>
</dbReference>
<dbReference type="Gene3D" id="2.130.10.10">
    <property type="entry name" value="YVTN repeat-like/Quinoprotein amine dehydrogenase"/>
    <property type="match status" value="2"/>
</dbReference>
<keyword evidence="1 3" id="KW-0853">WD repeat</keyword>
<protein>
    <submittedName>
        <fullName evidence="6">Serine/threonine-protein kinase PknB</fullName>
        <ecNumber evidence="6">2.7.11.1</ecNumber>
    </submittedName>
</protein>
<dbReference type="EC" id="2.7.11.1" evidence="6"/>
<dbReference type="InterPro" id="IPR036322">
    <property type="entry name" value="WD40_repeat_dom_sf"/>
</dbReference>
<feature type="repeat" description="WD" evidence="3">
    <location>
        <begin position="600"/>
        <end position="641"/>
    </location>
</feature>
<gene>
    <name evidence="6" type="primary">pknB_21</name>
    <name evidence="6" type="ORF">ETAA1_23130</name>
</gene>
<reference evidence="6 7" key="1">
    <citation type="submission" date="2019-02" db="EMBL/GenBank/DDBJ databases">
        <title>Deep-cultivation of Planctomycetes and their phenomic and genomic characterization uncovers novel biology.</title>
        <authorList>
            <person name="Wiegand S."/>
            <person name="Jogler M."/>
            <person name="Boedeker C."/>
            <person name="Pinto D."/>
            <person name="Vollmers J."/>
            <person name="Rivas-Marin E."/>
            <person name="Kohn T."/>
            <person name="Peeters S.H."/>
            <person name="Heuer A."/>
            <person name="Rast P."/>
            <person name="Oberbeckmann S."/>
            <person name="Bunk B."/>
            <person name="Jeske O."/>
            <person name="Meyerdierks A."/>
            <person name="Storesund J.E."/>
            <person name="Kallscheuer N."/>
            <person name="Luecker S."/>
            <person name="Lage O.M."/>
            <person name="Pohl T."/>
            <person name="Merkel B.J."/>
            <person name="Hornburger P."/>
            <person name="Mueller R.-W."/>
            <person name="Bruemmer F."/>
            <person name="Labrenz M."/>
            <person name="Spormann A.M."/>
            <person name="Op den Camp H."/>
            <person name="Overmann J."/>
            <person name="Amann R."/>
            <person name="Jetten M.S.M."/>
            <person name="Mascher T."/>
            <person name="Medema M.H."/>
            <person name="Devos D.P."/>
            <person name="Kaster A.-K."/>
            <person name="Ovreas L."/>
            <person name="Rohde M."/>
            <person name="Galperin M.Y."/>
            <person name="Jogler C."/>
        </authorList>
    </citation>
    <scope>NUCLEOTIDE SEQUENCE [LARGE SCALE GENOMIC DNA]</scope>
    <source>
        <strain evidence="6 7">ETA_A1</strain>
    </source>
</reference>
<dbReference type="PROSITE" id="PS50294">
    <property type="entry name" value="WD_REPEATS_REGION"/>
    <property type="match status" value="5"/>
</dbReference>
<dbReference type="AlphaFoldDB" id="A0A517XS74"/>
<name>A0A517XS74_9BACT</name>
<sequence>MGRRRILPHRADRAGTPPRSDPFMASRVSPAADPDAPGDHTKVAPANPSPSAAGREDTSFALAADLAPGRVLSGFEIIGEINRGGMGVVLKARQQGLDRIVALKVISPTRLGNPDALRRFKQEVRAAASVVISPNVVAVYHTDLDGPLPFLAMEFVDGIDLSKLVKSSGPVAPADAVFYLQQAATGLQHVHEAGLVHRDIKPANLMVTPNPLLTKGKKTGRLPKLKILDMGLARHATEAKEESGLTRDGIFLGTPDYVAPEQAEDSRKADIRADIYSLGASMYYILTGEVPFPGTTIVQKLRRQMTEPPPSLMAKRPEAGPGLDLLVRRMMARNPDERFQTPSELLDAVDRVKRGGAPETATHAPIGVAGQAPLNGGSAVFSLPAGHTSTKAHVGAVSGLLVSGDGKQVITGGPDGTIKVWNALKLKEVRSFEGDVGSVEQLAGAPNGRWIASCATRLTVPEMRIQIWDTATGTEHGRLKGAGDNYRCVAVSPDGKRVAAGSADRSVWVWEFAADGPKPTQLLGHTGAVTAVAFPKFGDTLLSAAADGTVRQWGLTTGKERASLNGTVGPVLGLAFQGKKLAVTGKALAVRQTDGSFHRFVGHDGPVLCAAFSPDGRLLASGGSDGTVRVWQADDGTELTTLTGHAGPVRSLSFGVDAGVLYSGGEDGTLRRWPVEAPLG</sequence>
<dbReference type="Pfam" id="PF00400">
    <property type="entry name" value="WD40"/>
    <property type="match status" value="5"/>
</dbReference>
<dbReference type="InterPro" id="IPR011009">
    <property type="entry name" value="Kinase-like_dom_sf"/>
</dbReference>
<dbReference type="InterPro" id="IPR008271">
    <property type="entry name" value="Ser/Thr_kinase_AS"/>
</dbReference>
<dbReference type="SUPFAM" id="SSF56112">
    <property type="entry name" value="Protein kinase-like (PK-like)"/>
    <property type="match status" value="1"/>
</dbReference>